<feature type="compositionally biased region" description="Polar residues" evidence="3">
    <location>
        <begin position="487"/>
        <end position="502"/>
    </location>
</feature>
<dbReference type="SUPFAM" id="SSF47923">
    <property type="entry name" value="Ypt/Rab-GAP domain of gyp1p"/>
    <property type="match status" value="1"/>
</dbReference>
<dbReference type="InterPro" id="IPR051570">
    <property type="entry name" value="TBC1_cilium_biogenesis"/>
</dbReference>
<dbReference type="PANTHER" id="PTHR19853:SF1">
    <property type="entry name" value="TBC1 DOMAIN FAMILY MEMBER 31"/>
    <property type="match status" value="1"/>
</dbReference>
<dbReference type="InterPro" id="IPR015943">
    <property type="entry name" value="WD40/YVTN_repeat-like_dom_sf"/>
</dbReference>
<dbReference type="InterPro" id="IPR001680">
    <property type="entry name" value="WD40_rpt"/>
</dbReference>
<dbReference type="AlphaFoldDB" id="A0A9N9BPW3"/>
<reference evidence="4" key="1">
    <citation type="submission" date="2021-06" db="EMBL/GenBank/DDBJ databases">
        <authorList>
            <person name="Kallberg Y."/>
            <person name="Tangrot J."/>
            <person name="Rosling A."/>
        </authorList>
    </citation>
    <scope>NUCLEOTIDE SEQUENCE</scope>
    <source>
        <strain evidence="4">87-6 pot B 2015</strain>
    </source>
</reference>
<dbReference type="SUPFAM" id="SSF69322">
    <property type="entry name" value="Tricorn protease domain 2"/>
    <property type="match status" value="1"/>
</dbReference>
<dbReference type="EMBL" id="CAJVPP010001844">
    <property type="protein sequence ID" value="CAG8575648.1"/>
    <property type="molecule type" value="Genomic_DNA"/>
</dbReference>
<sequence length="820" mass="94811">MVMAFNVFIAGIKSSQICEKTRGKETQTQEELEIENIIEEEKPENFVEDIYGLLLNVTNAHRPRKEQVKRTYNRPIAFGCFCFAPASQKSGKGFQSGFYDGFSILEEAMNGTLMMAAADQNGCIMVFDFGANKFWQVSRLGIAASAIAFTHLVRNELVVAFTDNSIRCYNVGTRQLVAEARSHRSPVNWISMHPKQHAVITSAKSEAILWNMVDWSKQKVLNHIKEDVALTRAVFSAQGEYIITSFFDDSIYIWSNSSFDLLWKLQVPTRVSDLLIFSDAYDNTCRIAATSKNGKLILVAGKTNVFVWEFDTKNLIRDINLKSIIEGEIMKLELIHDDSDLLVSSSDGRLLIIDIFQIESQIYHLNVQRPIKYFEISPDGKFIVTNSMEERAILKIWDLEVLISDTLQHKYRDFSTLRSISPPTEIRMSLSSNVMLSSQVTSEDDEEVSDIAYGQELKATNGLIASTGVSSENSISIQEADLTSRRTSITSMESRNLSGLSSDSREKKRGRLVEKLHHLGRYPDKHRVRVWSILLDLPQNRQAYKEVTSKGVDPAIKASLSNNLKSSDSKRRRIIGRLERLRAIPTFVRLGYDQRVVVEWIFHMVYPFAELLSDTYETLSFELILINWYQYRWDEFPNPPTNIMNAINVLLAHWDNDLHTHLMSCNIKIQDCVWTMILWSFTKILTREDWLELWDHLLSNDEPSFMCFFIISYIMVARDILLEMNQSNQILEFFTRTNTINISRILEISYKLEKETPLEISPRFEISRYKPLIKSGKEYKLDYITSLNYYRTQYDDIRDWIWEQEKEIIKKRINCSGILE</sequence>
<dbReference type="Gene3D" id="2.130.10.10">
    <property type="entry name" value="YVTN repeat-like/Quinoprotein amine dehydrogenase"/>
    <property type="match status" value="2"/>
</dbReference>
<dbReference type="GO" id="GO:0060271">
    <property type="term" value="P:cilium assembly"/>
    <property type="evidence" value="ECO:0007669"/>
    <property type="project" value="TreeGrafter"/>
</dbReference>
<feature type="region of interest" description="Disordered" evidence="3">
    <location>
        <begin position="487"/>
        <end position="506"/>
    </location>
</feature>
<accession>A0A9N9BPW3</accession>
<dbReference type="SMART" id="SM00320">
    <property type="entry name" value="WD40"/>
    <property type="match status" value="6"/>
</dbReference>
<organism evidence="4 5">
    <name type="scientific">Funneliformis mosseae</name>
    <name type="common">Endomycorrhizal fungus</name>
    <name type="synonym">Glomus mosseae</name>
    <dbReference type="NCBI Taxonomy" id="27381"/>
    <lineage>
        <taxon>Eukaryota</taxon>
        <taxon>Fungi</taxon>
        <taxon>Fungi incertae sedis</taxon>
        <taxon>Mucoromycota</taxon>
        <taxon>Glomeromycotina</taxon>
        <taxon>Glomeromycetes</taxon>
        <taxon>Glomerales</taxon>
        <taxon>Glomeraceae</taxon>
        <taxon>Funneliformis</taxon>
    </lineage>
</organism>
<keyword evidence="1" id="KW-0853">WD repeat</keyword>
<evidence type="ECO:0000256" key="3">
    <source>
        <dbReference type="SAM" id="MobiDB-lite"/>
    </source>
</evidence>
<evidence type="ECO:0000313" key="4">
    <source>
        <dbReference type="EMBL" id="CAG8575648.1"/>
    </source>
</evidence>
<evidence type="ECO:0000256" key="1">
    <source>
        <dbReference type="ARBA" id="ARBA00022574"/>
    </source>
</evidence>
<dbReference type="Gene3D" id="1.10.472.80">
    <property type="entry name" value="Ypt/Rab-GAP domain of gyp1p, domain 3"/>
    <property type="match status" value="1"/>
</dbReference>
<evidence type="ECO:0000256" key="2">
    <source>
        <dbReference type="ARBA" id="ARBA00022737"/>
    </source>
</evidence>
<gene>
    <name evidence="4" type="ORF">FMOSSE_LOCUS7684</name>
</gene>
<dbReference type="Proteomes" id="UP000789375">
    <property type="component" value="Unassembled WGS sequence"/>
</dbReference>
<protein>
    <submittedName>
        <fullName evidence="4">279_t:CDS:1</fullName>
    </submittedName>
</protein>
<name>A0A9N9BPW3_FUNMO</name>
<dbReference type="GO" id="GO:0036064">
    <property type="term" value="C:ciliary basal body"/>
    <property type="evidence" value="ECO:0007669"/>
    <property type="project" value="TreeGrafter"/>
</dbReference>
<dbReference type="PANTHER" id="PTHR19853">
    <property type="entry name" value="WD REPEAT CONTAINING PROTEIN 3 WDR3"/>
    <property type="match status" value="1"/>
</dbReference>
<proteinExistence type="predicted"/>
<comment type="caution">
    <text evidence="4">The sequence shown here is derived from an EMBL/GenBank/DDBJ whole genome shotgun (WGS) entry which is preliminary data.</text>
</comment>
<keyword evidence="2" id="KW-0677">Repeat</keyword>
<keyword evidence="5" id="KW-1185">Reference proteome</keyword>
<evidence type="ECO:0000313" key="5">
    <source>
        <dbReference type="Proteomes" id="UP000789375"/>
    </source>
</evidence>
<dbReference type="InterPro" id="IPR035969">
    <property type="entry name" value="Rab-GAP_TBC_sf"/>
</dbReference>